<comment type="caution">
    <text evidence="2">The sequence shown here is derived from an EMBL/GenBank/DDBJ whole genome shotgun (WGS) entry which is preliminary data.</text>
</comment>
<dbReference type="Gene3D" id="1.20.1500.10">
    <property type="entry name" value="YheA/YmcA-like"/>
    <property type="match status" value="1"/>
</dbReference>
<comment type="similarity">
    <text evidence="1">Belongs to the UPF0342 family.</text>
</comment>
<organism evidence="2 3">
    <name type="scientific">Geomicrobium sediminis</name>
    <dbReference type="NCBI Taxonomy" id="1347788"/>
    <lineage>
        <taxon>Bacteria</taxon>
        <taxon>Bacillati</taxon>
        <taxon>Bacillota</taxon>
        <taxon>Bacilli</taxon>
        <taxon>Bacillales</taxon>
        <taxon>Geomicrobium</taxon>
    </lineage>
</organism>
<dbReference type="Proteomes" id="UP000741863">
    <property type="component" value="Unassembled WGS sequence"/>
</dbReference>
<sequence>MSNLQDTAQQLANAIAESDEFKELERLHKEVESDEVASRMLTNFREIQLTLQEKQMQGEQPSEEEIMQAQKQFELVQQHETISKLMEQEQKMSQVIGEVNQLITQPLERLYGAPEQ</sequence>
<gene>
    <name evidence="2" type="ORF">JOD17_003064</name>
</gene>
<accession>A0ABS2PEY4</accession>
<dbReference type="HAMAP" id="MF_01526">
    <property type="entry name" value="UPF0342"/>
    <property type="match status" value="1"/>
</dbReference>
<dbReference type="EMBL" id="JAFBEC010000008">
    <property type="protein sequence ID" value="MBM7633968.1"/>
    <property type="molecule type" value="Genomic_DNA"/>
</dbReference>
<name>A0ABS2PEY4_9BACL</name>
<dbReference type="InterPro" id="IPR010368">
    <property type="entry name" value="Com_YlbF"/>
</dbReference>
<dbReference type="InterPro" id="IPR023378">
    <property type="entry name" value="YheA/YmcA-like_dom_sf"/>
</dbReference>
<dbReference type="Pfam" id="PF06133">
    <property type="entry name" value="Com_YlbF"/>
    <property type="match status" value="1"/>
</dbReference>
<evidence type="ECO:0000313" key="2">
    <source>
        <dbReference type="EMBL" id="MBM7633968.1"/>
    </source>
</evidence>
<evidence type="ECO:0000256" key="1">
    <source>
        <dbReference type="HAMAP-Rule" id="MF_01526"/>
    </source>
</evidence>
<dbReference type="SUPFAM" id="SSF158622">
    <property type="entry name" value="YheA/YmcA-like"/>
    <property type="match status" value="1"/>
</dbReference>
<keyword evidence="3" id="KW-1185">Reference proteome</keyword>
<protein>
    <recommendedName>
        <fullName evidence="1">UPF0342 protein JOD17_003064</fullName>
    </recommendedName>
</protein>
<dbReference type="RefSeq" id="WP_042421127.1">
    <property type="nucleotide sequence ID" value="NZ_JAFBEC010000008.1"/>
</dbReference>
<evidence type="ECO:0000313" key="3">
    <source>
        <dbReference type="Proteomes" id="UP000741863"/>
    </source>
</evidence>
<proteinExistence type="inferred from homology"/>
<reference evidence="2 3" key="1">
    <citation type="submission" date="2021-01" db="EMBL/GenBank/DDBJ databases">
        <title>Genomic Encyclopedia of Type Strains, Phase IV (KMG-IV): sequencing the most valuable type-strain genomes for metagenomic binning, comparative biology and taxonomic classification.</title>
        <authorList>
            <person name="Goeker M."/>
        </authorList>
    </citation>
    <scope>NUCLEOTIDE SEQUENCE [LARGE SCALE GENOMIC DNA]</scope>
    <source>
        <strain evidence="2 3">DSM 25540</strain>
    </source>
</reference>